<organism evidence="1">
    <name type="scientific">Kuenenia stuttgartiensis</name>
    <dbReference type="NCBI Taxonomy" id="174633"/>
    <lineage>
        <taxon>Bacteria</taxon>
        <taxon>Pseudomonadati</taxon>
        <taxon>Planctomycetota</taxon>
        <taxon>Candidatus Brocadiia</taxon>
        <taxon>Candidatus Brocadiales</taxon>
        <taxon>Candidatus Brocadiaceae</taxon>
        <taxon>Candidatus Kuenenia</taxon>
    </lineage>
</organism>
<dbReference type="AlphaFoldDB" id="Q1PY75"/>
<gene>
    <name evidence="2" type="ORF">KsCSTR_12310</name>
    <name evidence="1" type="ORF">kustd1296</name>
</gene>
<name>Q1PY75_KUEST</name>
<dbReference type="Proteomes" id="UP000501926">
    <property type="component" value="Chromosome"/>
</dbReference>
<protein>
    <submittedName>
        <fullName evidence="1">Uncharacterized protein</fullName>
    </submittedName>
</protein>
<accession>Q1PY75</accession>
<proteinExistence type="predicted"/>
<dbReference type="EMBL" id="CT573072">
    <property type="protein sequence ID" value="CAJ72041.1"/>
    <property type="molecule type" value="Genomic_DNA"/>
</dbReference>
<evidence type="ECO:0000313" key="2">
    <source>
        <dbReference type="EMBL" id="QII10610.1"/>
    </source>
</evidence>
<evidence type="ECO:0000313" key="1">
    <source>
        <dbReference type="EMBL" id="CAJ72041.1"/>
    </source>
</evidence>
<reference evidence="1" key="1">
    <citation type="journal article" date="2006" name="Nature">
        <title>Deciphering the evolution and metabolism of an anammox bacterium from a community genome.</title>
        <authorList>
            <person name="Strous M."/>
            <person name="Pelletier E."/>
            <person name="Mangenot S."/>
            <person name="Rattei T."/>
            <person name="Lehner A."/>
            <person name="Taylor M.W."/>
            <person name="Horn M."/>
            <person name="Daims H."/>
            <person name="Bartol-Mavel D."/>
            <person name="Wincker P."/>
            <person name="Barbe V."/>
            <person name="Fonknechten N."/>
            <person name="Vallenet D."/>
            <person name="Segurens B."/>
            <person name="Schenowitz-Truong C."/>
            <person name="Medigue C."/>
            <person name="Collingro A."/>
            <person name="Snel B."/>
            <person name="Dutilh B.E."/>
            <person name="OpDenCamp H.J.M."/>
            <person name="vanDerDrift C."/>
            <person name="Cirpus I."/>
            <person name="vanDePas-Schoonen K.T."/>
            <person name="Harhangi H.R."/>
            <person name="vanNiftrik L."/>
            <person name="Schmid M."/>
            <person name="Keltjens J."/>
            <person name="vanDeVossenberg J."/>
            <person name="Kartal B."/>
            <person name="Meier H."/>
            <person name="Frishman D."/>
            <person name="Huynen M.A."/>
            <person name="Mewes H."/>
            <person name="Weissenbach J."/>
            <person name="Jetten M.S.M."/>
            <person name="Wagner M."/>
            <person name="LePaslier D."/>
        </authorList>
    </citation>
    <scope>NUCLEOTIDE SEQUENCE</scope>
</reference>
<reference evidence="1" key="2">
    <citation type="submission" date="2006-01" db="EMBL/GenBank/DDBJ databases">
        <authorList>
            <person name="Genoscope"/>
        </authorList>
    </citation>
    <scope>NUCLEOTIDE SEQUENCE</scope>
</reference>
<reference evidence="2 3" key="3">
    <citation type="submission" date="2020-02" db="EMBL/GenBank/DDBJ databases">
        <title>Newly sequenced genome of strain CSTR1 showed variability in Candidatus Kuenenia stuttgartiensis genomes.</title>
        <authorList>
            <person name="Ding C."/>
            <person name="Adrian L."/>
        </authorList>
    </citation>
    <scope>NUCLEOTIDE SEQUENCE [LARGE SCALE GENOMIC DNA]</scope>
    <source>
        <strain evidence="2 3">CSTR1</strain>
    </source>
</reference>
<sequence>MRSYLNRQMLRPYFFKKLNCYTKCEFYKNGTGKTRLPMPPGHINIKRGAFPIFG</sequence>
<dbReference type="EMBL" id="CP049055">
    <property type="protein sequence ID" value="QII10610.1"/>
    <property type="molecule type" value="Genomic_DNA"/>
</dbReference>
<evidence type="ECO:0000313" key="3">
    <source>
        <dbReference type="Proteomes" id="UP000501926"/>
    </source>
</evidence>